<evidence type="ECO:0000313" key="1">
    <source>
        <dbReference type="EMBL" id="QEG97700.1"/>
    </source>
</evidence>
<gene>
    <name evidence="1" type="ORF">AgrTiKerr108_00177</name>
    <name evidence="2" type="ORF">AgrTiKerr27_00205</name>
    <name evidence="3" type="ORF">AgrTiT37_00167</name>
</gene>
<dbReference type="AlphaFoldDB" id="A0A5B9T2R5"/>
<geneLocation type="plasmid" evidence="2">
    <name>pTiKerr27</name>
</geneLocation>
<name>A0A5B9T2R5_AGRTU</name>
<reference evidence="3" key="1">
    <citation type="journal article" date="2019" name="Genome Biol. Evol.">
        <title>Complete Sequence of Succinamopine Ti-Plasmid pTiEU6 Reveals Its Evolutionary Relatedness with Nopaline-Type Ti-Plasmids.</title>
        <authorList>
            <person name="Shao S."/>
            <person name="van Heusden G.P.H."/>
            <person name="Hooykaas P.J.J."/>
        </authorList>
    </citation>
    <scope>NUCLEOTIDE SEQUENCE</scope>
    <source>
        <strain evidence="1">Kerr108</strain>
        <strain evidence="2">Kerr27</strain>
        <strain evidence="3">T37</strain>
        <plasmid evidence="1">pTiKerr108</plasmid>
        <plasmid evidence="2">pTiKerr27</plasmid>
        <plasmid evidence="3">pTiT37</plasmid>
    </source>
</reference>
<geneLocation type="plasmid" evidence="1">
    <name>pTiKerr108</name>
</geneLocation>
<evidence type="ECO:0000313" key="2">
    <source>
        <dbReference type="EMBL" id="QEG97935.1"/>
    </source>
</evidence>
<sequence>MVGMSPFAPRKMKSSTLTIWLIMRRQGKLLCYAQRELPWRLPRTLADIRSVFVPP</sequence>
<organism evidence="3">
    <name type="scientific">Agrobacterium tumefaciens</name>
    <dbReference type="NCBI Taxonomy" id="358"/>
    <lineage>
        <taxon>Bacteria</taxon>
        <taxon>Pseudomonadati</taxon>
        <taxon>Pseudomonadota</taxon>
        <taxon>Alphaproteobacteria</taxon>
        <taxon>Hyphomicrobiales</taxon>
        <taxon>Rhizobiaceae</taxon>
        <taxon>Rhizobium/Agrobacterium group</taxon>
        <taxon>Agrobacterium</taxon>
        <taxon>Agrobacterium tumefaciens complex</taxon>
    </lineage>
</organism>
<accession>A0A5B9T2R5</accession>
<keyword evidence="3" id="KW-0614">Plasmid</keyword>
<dbReference type="EMBL" id="MK439386">
    <property type="protein sequence ID" value="QEG98130.1"/>
    <property type="molecule type" value="Genomic_DNA"/>
</dbReference>
<evidence type="ECO:0000313" key="3">
    <source>
        <dbReference type="EMBL" id="QEG98130.1"/>
    </source>
</evidence>
<geneLocation type="plasmid" evidence="3">
    <name>pTiT37</name>
</geneLocation>
<dbReference type="EMBL" id="MK439384">
    <property type="protein sequence ID" value="QEG97700.1"/>
    <property type="molecule type" value="Genomic_DNA"/>
</dbReference>
<dbReference type="EMBL" id="MK439385">
    <property type="protein sequence ID" value="QEG97935.1"/>
    <property type="molecule type" value="Genomic_DNA"/>
</dbReference>
<protein>
    <submittedName>
        <fullName evidence="3">Uncharacterized protein</fullName>
    </submittedName>
</protein>
<proteinExistence type="predicted"/>